<feature type="compositionally biased region" description="Basic and acidic residues" evidence="1">
    <location>
        <begin position="12"/>
        <end position="28"/>
    </location>
</feature>
<feature type="transmembrane region" description="Helical" evidence="2">
    <location>
        <begin position="219"/>
        <end position="243"/>
    </location>
</feature>
<keyword evidence="2" id="KW-0812">Transmembrane</keyword>
<dbReference type="InterPro" id="IPR029526">
    <property type="entry name" value="PGBD"/>
</dbReference>
<evidence type="ECO:0000313" key="5">
    <source>
        <dbReference type="Proteomes" id="UP000507470"/>
    </source>
</evidence>
<evidence type="ECO:0000313" key="4">
    <source>
        <dbReference type="EMBL" id="CAC5378841.1"/>
    </source>
</evidence>
<keyword evidence="5" id="KW-1185">Reference proteome</keyword>
<dbReference type="PANTHER" id="PTHR46599:SF3">
    <property type="entry name" value="PIGGYBAC TRANSPOSABLE ELEMENT-DERIVED PROTEIN 4"/>
    <property type="match status" value="1"/>
</dbReference>
<name>A0A6J8B5V4_MYTCO</name>
<protein>
    <recommendedName>
        <fullName evidence="3">PiggyBac transposable element-derived protein domain-containing protein</fullName>
    </recommendedName>
</protein>
<feature type="compositionally biased region" description="Low complexity" evidence="1">
    <location>
        <begin position="31"/>
        <end position="41"/>
    </location>
</feature>
<dbReference type="AlphaFoldDB" id="A0A6J8B5V4"/>
<evidence type="ECO:0000259" key="3">
    <source>
        <dbReference type="Pfam" id="PF13843"/>
    </source>
</evidence>
<feature type="region of interest" description="Disordered" evidence="1">
    <location>
        <begin position="1"/>
        <end position="45"/>
    </location>
</feature>
<dbReference type="Pfam" id="PF13843">
    <property type="entry name" value="DDE_Tnp_1_7"/>
    <property type="match status" value="1"/>
</dbReference>
<feature type="domain" description="PiggyBac transposable element-derived protein" evidence="3">
    <location>
        <begin position="42"/>
        <end position="206"/>
    </location>
</feature>
<evidence type="ECO:0000256" key="2">
    <source>
        <dbReference type="SAM" id="Phobius"/>
    </source>
</evidence>
<sequence>MSDQSDYEDEGSEMRILEVGDDFAHSESSDSDTNSNNNADSTDSEDEYVSTLSLYCGKGGARSQHCSGFDLVTDLVTPFYNKWHHVLVDNAFCSPNLCHYLLERNTYMTGTVRVHRKGMPSSFKRTCVPKGEREVRQQGQFMVMKYGDRKQVTFLSTFSDPRIIPVTNARGARREVPTVVNLYNKKMGGVDLGDQHIQSYDPDVQKENYAGYAKRKQGVLVFLIVESVVLVVCLLVIGIVFYYKSRKERRQNEEARRNIEKGLDTVRCTDAPSQKVEAVEPVKINPETSI</sequence>
<evidence type="ECO:0000256" key="1">
    <source>
        <dbReference type="SAM" id="MobiDB-lite"/>
    </source>
</evidence>
<reference evidence="4 5" key="1">
    <citation type="submission" date="2020-06" db="EMBL/GenBank/DDBJ databases">
        <authorList>
            <person name="Li R."/>
            <person name="Bekaert M."/>
        </authorList>
    </citation>
    <scope>NUCLEOTIDE SEQUENCE [LARGE SCALE GENOMIC DNA]</scope>
    <source>
        <strain evidence="5">wild</strain>
    </source>
</reference>
<keyword evidence="2" id="KW-0472">Membrane</keyword>
<organism evidence="4 5">
    <name type="scientific">Mytilus coruscus</name>
    <name type="common">Sea mussel</name>
    <dbReference type="NCBI Taxonomy" id="42192"/>
    <lineage>
        <taxon>Eukaryota</taxon>
        <taxon>Metazoa</taxon>
        <taxon>Spiralia</taxon>
        <taxon>Lophotrochozoa</taxon>
        <taxon>Mollusca</taxon>
        <taxon>Bivalvia</taxon>
        <taxon>Autobranchia</taxon>
        <taxon>Pteriomorphia</taxon>
        <taxon>Mytilida</taxon>
        <taxon>Mytiloidea</taxon>
        <taxon>Mytilidae</taxon>
        <taxon>Mytilinae</taxon>
        <taxon>Mytilus</taxon>
    </lineage>
</organism>
<keyword evidence="2" id="KW-1133">Transmembrane helix</keyword>
<proteinExistence type="predicted"/>
<feature type="compositionally biased region" description="Acidic residues" evidence="1">
    <location>
        <begin position="1"/>
        <end position="11"/>
    </location>
</feature>
<dbReference type="Proteomes" id="UP000507470">
    <property type="component" value="Unassembled WGS sequence"/>
</dbReference>
<accession>A0A6J8B5V4</accession>
<dbReference type="EMBL" id="CACVKT020002606">
    <property type="protein sequence ID" value="CAC5378841.1"/>
    <property type="molecule type" value="Genomic_DNA"/>
</dbReference>
<dbReference type="OrthoDB" id="6094901at2759"/>
<gene>
    <name evidence="4" type="ORF">MCOR_14980</name>
</gene>
<dbReference type="PANTHER" id="PTHR46599">
    <property type="entry name" value="PIGGYBAC TRANSPOSABLE ELEMENT-DERIVED PROTEIN 4"/>
    <property type="match status" value="1"/>
</dbReference>